<dbReference type="EMBL" id="CATQJL010000112">
    <property type="protein sequence ID" value="CAJ0595117.1"/>
    <property type="molecule type" value="Genomic_DNA"/>
</dbReference>
<proteinExistence type="predicted"/>
<organism evidence="1 2">
    <name type="scientific">Cylicocyclus nassatus</name>
    <name type="common">Nematode worm</name>
    <dbReference type="NCBI Taxonomy" id="53992"/>
    <lineage>
        <taxon>Eukaryota</taxon>
        <taxon>Metazoa</taxon>
        <taxon>Ecdysozoa</taxon>
        <taxon>Nematoda</taxon>
        <taxon>Chromadorea</taxon>
        <taxon>Rhabditida</taxon>
        <taxon>Rhabditina</taxon>
        <taxon>Rhabditomorpha</taxon>
        <taxon>Strongyloidea</taxon>
        <taxon>Strongylidae</taxon>
        <taxon>Cylicocyclus</taxon>
    </lineage>
</organism>
<accession>A0AA36M2N2</accession>
<evidence type="ECO:0000313" key="2">
    <source>
        <dbReference type="Proteomes" id="UP001176961"/>
    </source>
</evidence>
<reference evidence="1" key="1">
    <citation type="submission" date="2023-07" db="EMBL/GenBank/DDBJ databases">
        <authorList>
            <consortium name="CYATHOMIX"/>
        </authorList>
    </citation>
    <scope>NUCLEOTIDE SEQUENCE</scope>
    <source>
        <strain evidence="1">N/A</strain>
    </source>
</reference>
<sequence>MINSLDQNRMITNGMIFHGINAITCTPQLMIDLFKTSRIASLIMIDCEIPVRLAEWLEREFVPTLDKYYIGSSHSFINYGDNKILTDDWLTALLQKMHGSESVDKDDEFISLGIPHRFSNLGSYEDQDEITKRYIAHLIKIQKNAC</sequence>
<protein>
    <submittedName>
        <fullName evidence="1">Uncharacterized protein</fullName>
    </submittedName>
</protein>
<evidence type="ECO:0000313" key="1">
    <source>
        <dbReference type="EMBL" id="CAJ0595117.1"/>
    </source>
</evidence>
<gene>
    <name evidence="1" type="ORF">CYNAS_LOCUS7100</name>
</gene>
<dbReference type="Proteomes" id="UP001176961">
    <property type="component" value="Unassembled WGS sequence"/>
</dbReference>
<comment type="caution">
    <text evidence="1">The sequence shown here is derived from an EMBL/GenBank/DDBJ whole genome shotgun (WGS) entry which is preliminary data.</text>
</comment>
<keyword evidence="2" id="KW-1185">Reference proteome</keyword>
<dbReference type="AlphaFoldDB" id="A0AA36M2N2"/>
<name>A0AA36M2N2_CYLNA</name>